<dbReference type="STRING" id="568899.SAMN05192534_102119"/>
<feature type="chain" id="PRO_5011741410" evidence="2">
    <location>
        <begin position="24"/>
        <end position="476"/>
    </location>
</feature>
<dbReference type="PANTHER" id="PTHR30032">
    <property type="entry name" value="N-ACETYLMURAMOYL-L-ALANINE AMIDASE-RELATED"/>
    <property type="match status" value="1"/>
</dbReference>
<dbReference type="Proteomes" id="UP000199163">
    <property type="component" value="Unassembled WGS sequence"/>
</dbReference>
<dbReference type="EMBL" id="FNDK01000002">
    <property type="protein sequence ID" value="SDH19032.1"/>
    <property type="molecule type" value="Genomic_DNA"/>
</dbReference>
<dbReference type="Pfam" id="PF08486">
    <property type="entry name" value="SpoIID"/>
    <property type="match status" value="1"/>
</dbReference>
<feature type="domain" description="Sporulation stage II protein D amidase enhancer LytB N-terminal" evidence="3">
    <location>
        <begin position="157"/>
        <end position="241"/>
    </location>
</feature>
<dbReference type="GO" id="GO:0030288">
    <property type="term" value="C:outer membrane-bounded periplasmic space"/>
    <property type="evidence" value="ECO:0007669"/>
    <property type="project" value="TreeGrafter"/>
</dbReference>
<name>A0A1G8ADI7_9BACI</name>
<feature type="compositionally biased region" description="Basic and acidic residues" evidence="1">
    <location>
        <begin position="129"/>
        <end position="155"/>
    </location>
</feature>
<feature type="signal peptide" evidence="2">
    <location>
        <begin position="1"/>
        <end position="23"/>
    </location>
</feature>
<dbReference type="InterPro" id="IPR013693">
    <property type="entry name" value="SpoIID/LytB_N"/>
</dbReference>
<evidence type="ECO:0000313" key="5">
    <source>
        <dbReference type="Proteomes" id="UP000199163"/>
    </source>
</evidence>
<dbReference type="NCBIfam" id="TIGR02669">
    <property type="entry name" value="SpoIID_LytB"/>
    <property type="match status" value="1"/>
</dbReference>
<organism evidence="4 5">
    <name type="scientific">Alteribacillus persepolensis</name>
    <dbReference type="NCBI Taxonomy" id="568899"/>
    <lineage>
        <taxon>Bacteria</taxon>
        <taxon>Bacillati</taxon>
        <taxon>Bacillota</taxon>
        <taxon>Bacilli</taxon>
        <taxon>Bacillales</taxon>
        <taxon>Bacillaceae</taxon>
        <taxon>Alteribacillus</taxon>
    </lineage>
</organism>
<evidence type="ECO:0000256" key="1">
    <source>
        <dbReference type="SAM" id="MobiDB-lite"/>
    </source>
</evidence>
<evidence type="ECO:0000313" key="4">
    <source>
        <dbReference type="EMBL" id="SDH19032.1"/>
    </source>
</evidence>
<reference evidence="4 5" key="1">
    <citation type="submission" date="2016-10" db="EMBL/GenBank/DDBJ databases">
        <authorList>
            <person name="de Groot N.N."/>
        </authorList>
    </citation>
    <scope>NUCLEOTIDE SEQUENCE [LARGE SCALE GENOMIC DNA]</scope>
    <source>
        <strain evidence="4 5">DSM 21632</strain>
    </source>
</reference>
<sequence length="476" mass="53189">MYKKMMGVLLAVPLFICANQSAAAEEPEDLYNEPMTIKLIPSQTFTADIHGSYELIDLKTGETLDVDRDVTFRHGTDTVSVEVSDDVLETSTEGYVLQENSPSSNNYVTISSVKRAGSSFQQTSYRGSFKMEPEEKRNPDGAAEEQRRNKEDEEQTRNRVQLYNILEIEDYLKGVVPHEMAASWPMEALKAQSVAARNYAKVNMQANEFLYDTVTHQVYHGKSGEASRSNEAIKATEGTYIEHNGSLIYAYFHASSGGYTDNSENVWSSRVPYIRAVEDPYDTHSANTNTSWTVQLTQEHADDAVFPEDEWELTNLTITEKSNAGRVQTMKAEAIHTETGEEKSITLPEASSPDSLRWSLGTTLKSTMFDIKKEQPNSITVKTADGSASSYDSALGMKMKQADGENEVITYENLAVRMSNGVSYVGTKPSSYQIDGQGFGHGLGMSQWGAYKMAKDGHHFRDILHHYYTDIDIVHR</sequence>
<dbReference type="PANTHER" id="PTHR30032:SF4">
    <property type="entry name" value="AMIDASE ENHANCER"/>
    <property type="match status" value="1"/>
</dbReference>
<dbReference type="GO" id="GO:0030435">
    <property type="term" value="P:sporulation resulting in formation of a cellular spore"/>
    <property type="evidence" value="ECO:0007669"/>
    <property type="project" value="InterPro"/>
</dbReference>
<proteinExistence type="predicted"/>
<evidence type="ECO:0000259" key="3">
    <source>
        <dbReference type="Pfam" id="PF08486"/>
    </source>
</evidence>
<keyword evidence="2" id="KW-0732">Signal</keyword>
<protein>
    <submittedName>
        <fullName evidence="4">Stage II sporulation protein D</fullName>
    </submittedName>
</protein>
<dbReference type="InterPro" id="IPR013486">
    <property type="entry name" value="SpoIID/LytB"/>
</dbReference>
<dbReference type="InterPro" id="IPR051922">
    <property type="entry name" value="Bact_Sporulation_Assoc"/>
</dbReference>
<dbReference type="AlphaFoldDB" id="A0A1G8ADI7"/>
<accession>A0A1G8ADI7</accession>
<feature type="region of interest" description="Disordered" evidence="1">
    <location>
        <begin position="119"/>
        <end position="155"/>
    </location>
</feature>
<evidence type="ECO:0000256" key="2">
    <source>
        <dbReference type="SAM" id="SignalP"/>
    </source>
</evidence>
<keyword evidence="5" id="KW-1185">Reference proteome</keyword>
<gene>
    <name evidence="4" type="ORF">SAMN05192534_102119</name>
</gene>